<gene>
    <name evidence="1" type="ORF">BO66DRAFT_178880</name>
</gene>
<name>A0ACD1HKR0_9EURO</name>
<proteinExistence type="predicted"/>
<accession>A0ACD1HKR0</accession>
<organism evidence="1 2">
    <name type="scientific">Aspergillus aculeatinus CBS 121060</name>
    <dbReference type="NCBI Taxonomy" id="1448322"/>
    <lineage>
        <taxon>Eukaryota</taxon>
        <taxon>Fungi</taxon>
        <taxon>Dikarya</taxon>
        <taxon>Ascomycota</taxon>
        <taxon>Pezizomycotina</taxon>
        <taxon>Eurotiomycetes</taxon>
        <taxon>Eurotiomycetidae</taxon>
        <taxon>Eurotiales</taxon>
        <taxon>Aspergillaceae</taxon>
        <taxon>Aspergillus</taxon>
        <taxon>Aspergillus subgen. Circumdati</taxon>
    </lineage>
</organism>
<keyword evidence="2" id="KW-1185">Reference proteome</keyword>
<reference evidence="1" key="1">
    <citation type="submission" date="2018-02" db="EMBL/GenBank/DDBJ databases">
        <title>The genomes of Aspergillus section Nigri reveals drivers in fungal speciation.</title>
        <authorList>
            <consortium name="DOE Joint Genome Institute"/>
            <person name="Vesth T.C."/>
            <person name="Nybo J."/>
            <person name="Theobald S."/>
            <person name="Brandl J."/>
            <person name="Frisvad J.C."/>
            <person name="Nielsen K.F."/>
            <person name="Lyhne E.K."/>
            <person name="Kogle M.E."/>
            <person name="Kuo A."/>
            <person name="Riley R."/>
            <person name="Clum A."/>
            <person name="Nolan M."/>
            <person name="Lipzen A."/>
            <person name="Salamov A."/>
            <person name="Henrissat B."/>
            <person name="Wiebenga A."/>
            <person name="De vries R.P."/>
            <person name="Grigoriev I.V."/>
            <person name="Mortensen U.H."/>
            <person name="Andersen M.R."/>
            <person name="Baker S.E."/>
        </authorList>
    </citation>
    <scope>NUCLEOTIDE SEQUENCE</scope>
    <source>
        <strain evidence="1">CBS 121060</strain>
    </source>
</reference>
<evidence type="ECO:0000313" key="1">
    <source>
        <dbReference type="EMBL" id="RAH74029.1"/>
    </source>
</evidence>
<sequence>MVRLMDSVTRLCGDACAISHTDQDRQHLPLCLFRVTHDGTDDGKVGPTPRPDANGTMWPRYCGQRNITSGEIARHLKKSSRFATQFSSCTTWAQLSSRIKTWKKSGVSNLCVHVIFTPLLPQATEIYKATGLIRLFNLKQRPWNEEEYLVRGPIDSSAIILSFSGEGEEILLELPLFEFQYPFSVVQRSKVLVPMPEGIFCNHHPTPQDRVRIRTAGISCDYFLAKGKKDGKSRVLLDTFTRGRFFTVADYEAARSSWQLSR</sequence>
<evidence type="ECO:0000313" key="2">
    <source>
        <dbReference type="Proteomes" id="UP000249661"/>
    </source>
</evidence>
<protein>
    <submittedName>
        <fullName evidence="1">Uncharacterized protein</fullName>
    </submittedName>
</protein>
<dbReference type="EMBL" id="KZ824937">
    <property type="protein sequence ID" value="RAH74029.1"/>
    <property type="molecule type" value="Genomic_DNA"/>
</dbReference>
<dbReference type="Proteomes" id="UP000249661">
    <property type="component" value="Unassembled WGS sequence"/>
</dbReference>